<evidence type="ECO:0000256" key="3">
    <source>
        <dbReference type="ARBA" id="ARBA00011245"/>
    </source>
</evidence>
<evidence type="ECO:0000256" key="4">
    <source>
        <dbReference type="ARBA" id="ARBA00016202"/>
    </source>
</evidence>
<evidence type="ECO:0000313" key="14">
    <source>
        <dbReference type="Proteomes" id="UP000196027"/>
    </source>
</evidence>
<dbReference type="InterPro" id="IPR004565">
    <property type="entry name" value="OM_lipoprot_LolB"/>
</dbReference>
<evidence type="ECO:0000256" key="9">
    <source>
        <dbReference type="ARBA" id="ARBA00023139"/>
    </source>
</evidence>
<protein>
    <recommendedName>
        <fullName evidence="4">Outer-membrane lipoprotein LolB</fullName>
    </recommendedName>
</protein>
<dbReference type="InterPro" id="IPR029046">
    <property type="entry name" value="LolA/LolB/LppX"/>
</dbReference>
<dbReference type="EMBL" id="CP021425">
    <property type="protein sequence ID" value="ARU55265.1"/>
    <property type="molecule type" value="Genomic_DNA"/>
</dbReference>
<dbReference type="Proteomes" id="UP000196027">
    <property type="component" value="Chromosome"/>
</dbReference>
<dbReference type="CDD" id="cd16326">
    <property type="entry name" value="LolB"/>
    <property type="match status" value="1"/>
</dbReference>
<evidence type="ECO:0000256" key="5">
    <source>
        <dbReference type="ARBA" id="ARBA00022448"/>
    </source>
</evidence>
<evidence type="ECO:0000256" key="1">
    <source>
        <dbReference type="ARBA" id="ARBA00004459"/>
    </source>
</evidence>
<dbReference type="Pfam" id="PF03550">
    <property type="entry name" value="LolB"/>
    <property type="match status" value="1"/>
</dbReference>
<accession>A0A1Y0I6W4</accession>
<proteinExistence type="inferred from homology"/>
<reference evidence="13 14" key="1">
    <citation type="submission" date="2017-05" db="EMBL/GenBank/DDBJ databases">
        <title>Genomic insights into alkan degradation activity of Oleiphilus messinensis.</title>
        <authorList>
            <person name="Kozyavkin S.A."/>
            <person name="Slesarev A.I."/>
            <person name="Golyshin P.N."/>
            <person name="Korzhenkov A."/>
            <person name="Golyshina O.N."/>
            <person name="Toshchakov S.V."/>
        </authorList>
    </citation>
    <scope>NUCLEOTIDE SEQUENCE [LARGE SCALE GENOMIC DNA]</scope>
    <source>
        <strain evidence="13 14">ME102</strain>
    </source>
</reference>
<dbReference type="NCBIfam" id="TIGR00548">
    <property type="entry name" value="lolB"/>
    <property type="match status" value="1"/>
</dbReference>
<keyword evidence="10" id="KW-0143">Chaperone</keyword>
<dbReference type="Gene3D" id="2.50.20.10">
    <property type="entry name" value="Lipoprotein localisation LolA/LolB/LppX"/>
    <property type="match status" value="1"/>
</dbReference>
<keyword evidence="9" id="KW-0564">Palmitate</keyword>
<keyword evidence="8" id="KW-0472">Membrane</keyword>
<evidence type="ECO:0000256" key="11">
    <source>
        <dbReference type="ARBA" id="ARBA00023237"/>
    </source>
</evidence>
<keyword evidence="12 13" id="KW-0449">Lipoprotein</keyword>
<keyword evidence="14" id="KW-1185">Reference proteome</keyword>
<evidence type="ECO:0000256" key="2">
    <source>
        <dbReference type="ARBA" id="ARBA00009696"/>
    </source>
</evidence>
<evidence type="ECO:0000313" key="13">
    <source>
        <dbReference type="EMBL" id="ARU55265.1"/>
    </source>
</evidence>
<comment type="subunit">
    <text evidence="3">Monomer.</text>
</comment>
<dbReference type="KEGG" id="ome:OLMES_1183"/>
<organism evidence="13 14">
    <name type="scientific">Oleiphilus messinensis</name>
    <dbReference type="NCBI Taxonomy" id="141451"/>
    <lineage>
        <taxon>Bacteria</taxon>
        <taxon>Pseudomonadati</taxon>
        <taxon>Pseudomonadota</taxon>
        <taxon>Gammaproteobacteria</taxon>
        <taxon>Oceanospirillales</taxon>
        <taxon>Oleiphilaceae</taxon>
        <taxon>Oleiphilus</taxon>
    </lineage>
</organism>
<gene>
    <name evidence="13" type="ORF">OLMES_1183</name>
</gene>
<dbReference type="AlphaFoldDB" id="A0A1Y0I6W4"/>
<evidence type="ECO:0000256" key="7">
    <source>
        <dbReference type="ARBA" id="ARBA00022927"/>
    </source>
</evidence>
<name>A0A1Y0I6W4_9GAMM</name>
<keyword evidence="5" id="KW-0813">Transport</keyword>
<evidence type="ECO:0000256" key="12">
    <source>
        <dbReference type="ARBA" id="ARBA00023288"/>
    </source>
</evidence>
<evidence type="ECO:0000256" key="8">
    <source>
        <dbReference type="ARBA" id="ARBA00023136"/>
    </source>
</evidence>
<evidence type="ECO:0000256" key="10">
    <source>
        <dbReference type="ARBA" id="ARBA00023186"/>
    </source>
</evidence>
<dbReference type="GO" id="GO:0015031">
    <property type="term" value="P:protein transport"/>
    <property type="evidence" value="ECO:0007669"/>
    <property type="project" value="UniProtKB-KW"/>
</dbReference>
<dbReference type="GO" id="GO:0009279">
    <property type="term" value="C:cell outer membrane"/>
    <property type="evidence" value="ECO:0007669"/>
    <property type="project" value="UniProtKB-SubCell"/>
</dbReference>
<comment type="subcellular location">
    <subcellularLocation>
        <location evidence="1">Cell outer membrane</location>
        <topology evidence="1">Lipid-anchor</topology>
    </subcellularLocation>
</comment>
<sequence length="166" mass="18743">MQHRMLSTLTHWSINGKIGIRQPGQSESAAINNWSQRGDHYNIDLSSLLLGMGAIHIEGNLDYILLSDSDEQNIYSDDPESLLEQHAGWTLPLAYIADWVKGIPSPGSPYRLEFTAEGRLAHVEQSGWTVTYRNFLEVGDYPLPAKITITDGERRIIIVINQWQLL</sequence>
<comment type="similarity">
    <text evidence="2">Belongs to the LolB family.</text>
</comment>
<evidence type="ECO:0000256" key="6">
    <source>
        <dbReference type="ARBA" id="ARBA00022729"/>
    </source>
</evidence>
<keyword evidence="11" id="KW-0998">Cell outer membrane</keyword>
<keyword evidence="6" id="KW-0732">Signal</keyword>
<dbReference type="SUPFAM" id="SSF89392">
    <property type="entry name" value="Prokaryotic lipoproteins and lipoprotein localization factors"/>
    <property type="match status" value="1"/>
</dbReference>
<keyword evidence="7" id="KW-0653">Protein transport</keyword>